<dbReference type="CDD" id="cd07377">
    <property type="entry name" value="WHTH_GntR"/>
    <property type="match status" value="1"/>
</dbReference>
<dbReference type="InterPro" id="IPR036390">
    <property type="entry name" value="WH_DNA-bd_sf"/>
</dbReference>
<evidence type="ECO:0000256" key="2">
    <source>
        <dbReference type="ARBA" id="ARBA00023015"/>
    </source>
</evidence>
<dbReference type="EMBL" id="PKUQ01000001">
    <property type="protein sequence ID" value="PLW79222.1"/>
    <property type="molecule type" value="Genomic_DNA"/>
</dbReference>
<evidence type="ECO:0000259" key="7">
    <source>
        <dbReference type="PROSITE" id="PS50949"/>
    </source>
</evidence>
<accession>A0A2N5XXK6</accession>
<dbReference type="InterPro" id="IPR008920">
    <property type="entry name" value="TF_FadR/GntR_C"/>
</dbReference>
<dbReference type="GO" id="GO:0003677">
    <property type="term" value="F:DNA binding"/>
    <property type="evidence" value="ECO:0007669"/>
    <property type="project" value="UniProtKB-KW"/>
</dbReference>
<dbReference type="PANTHER" id="PTHR43537:SF34">
    <property type="entry name" value="PYRUVATE DEHYDROGENASE COMPLEX REPRESSOR"/>
    <property type="match status" value="1"/>
</dbReference>
<gene>
    <name evidence="8" type="ORF">C0081_03105</name>
</gene>
<evidence type="ECO:0000256" key="5">
    <source>
        <dbReference type="ARBA" id="ARBA00037357"/>
    </source>
</evidence>
<dbReference type="PROSITE" id="PS50949">
    <property type="entry name" value="HTH_GNTR"/>
    <property type="match status" value="1"/>
</dbReference>
<feature type="domain" description="HTH gntR-type" evidence="7">
    <location>
        <begin position="19"/>
        <end position="87"/>
    </location>
</feature>
<keyword evidence="2" id="KW-0805">Transcription regulation</keyword>
<sequence length="247" mass="27710">MANNSVDLIAANGKGKGRSSLSERVYNLLHTRISNGDYKENQKLPTEAVMVDEFGVSRPVLRGALDRLREEGLIYSRQGAGSFVKVQNNKALGFSKVETIADIQRCYEFRLSLEPDAAYYASLRRNDASIAEIDAALHLLEQATTHLTHKEDADYAFHIAIAKACNNHYFEASMGALREHIHAGMKMHGQSLMDDAVFNLEFVFKEHVGIHTAIKDRNAELARQLMREHIEHSRDRLFGGSLLDLSL</sequence>
<dbReference type="Pfam" id="PF07729">
    <property type="entry name" value="FCD"/>
    <property type="match status" value="1"/>
</dbReference>
<dbReference type="PRINTS" id="PR00035">
    <property type="entry name" value="HTHGNTR"/>
</dbReference>
<dbReference type="GO" id="GO:0003700">
    <property type="term" value="F:DNA-binding transcription factor activity"/>
    <property type="evidence" value="ECO:0007669"/>
    <property type="project" value="InterPro"/>
</dbReference>
<dbReference type="SUPFAM" id="SSF48008">
    <property type="entry name" value="GntR ligand-binding domain-like"/>
    <property type="match status" value="1"/>
</dbReference>
<dbReference type="InterPro" id="IPR000524">
    <property type="entry name" value="Tscrpt_reg_HTH_GntR"/>
</dbReference>
<evidence type="ECO:0000313" key="8">
    <source>
        <dbReference type="EMBL" id="PLW79222.1"/>
    </source>
</evidence>
<dbReference type="SUPFAM" id="SSF46785">
    <property type="entry name" value="Winged helix' DNA-binding domain"/>
    <property type="match status" value="1"/>
</dbReference>
<protein>
    <recommendedName>
        <fullName evidence="6">Pyruvate dehydrogenase complex repressor</fullName>
    </recommendedName>
</protein>
<dbReference type="Gene3D" id="1.10.10.10">
    <property type="entry name" value="Winged helix-like DNA-binding domain superfamily/Winged helix DNA-binding domain"/>
    <property type="match status" value="1"/>
</dbReference>
<name>A0A2N5XXK6_9HYPH</name>
<dbReference type="PANTHER" id="PTHR43537">
    <property type="entry name" value="TRANSCRIPTIONAL REGULATOR, GNTR FAMILY"/>
    <property type="match status" value="1"/>
</dbReference>
<reference evidence="8 9" key="1">
    <citation type="submission" date="2018-01" db="EMBL/GenBank/DDBJ databases">
        <title>The draft genome sequence of Cohaesibacter sp. H1304.</title>
        <authorList>
            <person name="Wang N.-N."/>
            <person name="Du Z.-J."/>
        </authorList>
    </citation>
    <scope>NUCLEOTIDE SEQUENCE [LARGE SCALE GENOMIC DNA]</scope>
    <source>
        <strain evidence="8 9">H1304</strain>
    </source>
</reference>
<organism evidence="8 9">
    <name type="scientific">Cohaesibacter celericrescens</name>
    <dbReference type="NCBI Taxonomy" id="2067669"/>
    <lineage>
        <taxon>Bacteria</taxon>
        <taxon>Pseudomonadati</taxon>
        <taxon>Pseudomonadota</taxon>
        <taxon>Alphaproteobacteria</taxon>
        <taxon>Hyphomicrobiales</taxon>
        <taxon>Cohaesibacteraceae</taxon>
    </lineage>
</organism>
<dbReference type="Proteomes" id="UP000234881">
    <property type="component" value="Unassembled WGS sequence"/>
</dbReference>
<evidence type="ECO:0000256" key="6">
    <source>
        <dbReference type="ARBA" id="ARBA00039592"/>
    </source>
</evidence>
<dbReference type="SMART" id="SM00895">
    <property type="entry name" value="FCD"/>
    <property type="match status" value="1"/>
</dbReference>
<keyword evidence="3" id="KW-0238">DNA-binding</keyword>
<evidence type="ECO:0000256" key="1">
    <source>
        <dbReference type="ARBA" id="ARBA00022491"/>
    </source>
</evidence>
<dbReference type="InterPro" id="IPR036388">
    <property type="entry name" value="WH-like_DNA-bd_sf"/>
</dbReference>
<evidence type="ECO:0000313" key="9">
    <source>
        <dbReference type="Proteomes" id="UP000234881"/>
    </source>
</evidence>
<dbReference type="SMART" id="SM00345">
    <property type="entry name" value="HTH_GNTR"/>
    <property type="match status" value="1"/>
</dbReference>
<dbReference type="InterPro" id="IPR011711">
    <property type="entry name" value="GntR_C"/>
</dbReference>
<evidence type="ECO:0000256" key="3">
    <source>
        <dbReference type="ARBA" id="ARBA00023125"/>
    </source>
</evidence>
<dbReference type="Gene3D" id="1.20.120.530">
    <property type="entry name" value="GntR ligand-binding domain-like"/>
    <property type="match status" value="1"/>
</dbReference>
<keyword evidence="1" id="KW-0678">Repressor</keyword>
<dbReference type="OrthoDB" id="9028214at2"/>
<dbReference type="RefSeq" id="WP_101532304.1">
    <property type="nucleotide sequence ID" value="NZ_JBFHIU010000075.1"/>
</dbReference>
<proteinExistence type="predicted"/>
<keyword evidence="9" id="KW-1185">Reference proteome</keyword>
<comment type="caution">
    <text evidence="8">The sequence shown here is derived from an EMBL/GenBank/DDBJ whole genome shotgun (WGS) entry which is preliminary data.</text>
</comment>
<dbReference type="Pfam" id="PF00392">
    <property type="entry name" value="GntR"/>
    <property type="match status" value="1"/>
</dbReference>
<keyword evidence="4" id="KW-0804">Transcription</keyword>
<comment type="function">
    <text evidence="5">Transcriptional repressor for the pyruvate dehydrogenase complex genes aceEF and lpd.</text>
</comment>
<dbReference type="AlphaFoldDB" id="A0A2N5XXK6"/>
<evidence type="ECO:0000256" key="4">
    <source>
        <dbReference type="ARBA" id="ARBA00023163"/>
    </source>
</evidence>